<dbReference type="AlphaFoldDB" id="A0A428SKD2"/>
<keyword evidence="3" id="KW-1185">Reference proteome</keyword>
<feature type="region of interest" description="Disordered" evidence="1">
    <location>
        <begin position="233"/>
        <end position="262"/>
    </location>
</feature>
<gene>
    <name evidence="2" type="ORF">CEP52_014628</name>
</gene>
<name>A0A428SKD2_9HYPO</name>
<reference evidence="2 3" key="1">
    <citation type="submission" date="2017-06" db="EMBL/GenBank/DDBJ databases">
        <title>Comparative genomic analysis of Ambrosia Fusariam Clade fungi.</title>
        <authorList>
            <person name="Stajich J.E."/>
            <person name="Carrillo J."/>
            <person name="Kijimoto T."/>
            <person name="Eskalen A."/>
            <person name="O'Donnell K."/>
            <person name="Kasson M."/>
        </authorList>
    </citation>
    <scope>NUCLEOTIDE SEQUENCE [LARGE SCALE GENOMIC DNA]</scope>
    <source>
        <strain evidence="2 3">NRRL62579</strain>
    </source>
</reference>
<sequence>MSLLALFKRHGDKGLFDSLHLAIKRKHFQLLKYICEENETGEFKKLVTEGIAELKSSQNCLHAIIAIIATDPHYIDMVKTLVKCADTKAFATKRQADGNTPLHDFAMFTGKRFKIYESKSSKQRPSSFPDWVGDEKRYAEEYVTILRIMIQKCPSALWTLNNEGKTPYVVHRETRPLSINGERWDKLEYDATRLDGGSAVVIEEDQPQVSRVASNGFKNTEVENANPKKAVETAKLQRSNSLIPIPPKKEPQRAPREESSRSNGQEWVYSRYLAREIGKQLLDECCSLSSWDEARTGIFGRQLNNQSPIQTSLKMEDALYKGIENDHDFLKLNSILAYVELTLAKPTLESTLDSHALATTGLSPAEFIDPRRQSITPEQSVESIARMRKNLDIFKERIESQSEKSVDLEQQNKGQAKQTGKRTYGLKFDLPQNLSTGPYGPMKGDRGTRWEKVNERKAAKQNGKDKENLTKQIHDAGAAGISLFCSSDDIGVHTHTDQLLPSPSIRLKRIGSCNGNGTKSDFVGETNIHYLFPGEQLPVMQEHLERKGSNREGDQGGEDKGSSASTALAAGLAALVLWCTVKSGGDKSEFLNDRMYDLFDALKVDQARASLVDVSGLMDDIIRQDETAHESVSIFVEKLRKLSAPKTVLKGVGF</sequence>
<evidence type="ECO:0000313" key="3">
    <source>
        <dbReference type="Proteomes" id="UP000287144"/>
    </source>
</evidence>
<proteinExistence type="predicted"/>
<evidence type="ECO:0000256" key="1">
    <source>
        <dbReference type="SAM" id="MobiDB-lite"/>
    </source>
</evidence>
<comment type="caution">
    <text evidence="2">The sequence shown here is derived from an EMBL/GenBank/DDBJ whole genome shotgun (WGS) entry which is preliminary data.</text>
</comment>
<protein>
    <recommendedName>
        <fullName evidence="4">Ankyrin repeat protein</fullName>
    </recommendedName>
</protein>
<feature type="compositionally biased region" description="Basic and acidic residues" evidence="1">
    <location>
        <begin position="247"/>
        <end position="260"/>
    </location>
</feature>
<dbReference type="Proteomes" id="UP000287144">
    <property type="component" value="Unassembled WGS sequence"/>
</dbReference>
<evidence type="ECO:0008006" key="4">
    <source>
        <dbReference type="Google" id="ProtNLM"/>
    </source>
</evidence>
<organism evidence="2 3">
    <name type="scientific">Fusarium oligoseptatum</name>
    <dbReference type="NCBI Taxonomy" id="2604345"/>
    <lineage>
        <taxon>Eukaryota</taxon>
        <taxon>Fungi</taxon>
        <taxon>Dikarya</taxon>
        <taxon>Ascomycota</taxon>
        <taxon>Pezizomycotina</taxon>
        <taxon>Sordariomycetes</taxon>
        <taxon>Hypocreomycetidae</taxon>
        <taxon>Hypocreales</taxon>
        <taxon>Nectriaceae</taxon>
        <taxon>Fusarium</taxon>
        <taxon>Fusarium solani species complex</taxon>
    </lineage>
</organism>
<dbReference type="EMBL" id="NKCK01000233">
    <property type="protein sequence ID" value="RSL90273.1"/>
    <property type="molecule type" value="Genomic_DNA"/>
</dbReference>
<feature type="compositionally biased region" description="Polar residues" evidence="1">
    <location>
        <begin position="408"/>
        <end position="418"/>
    </location>
</feature>
<evidence type="ECO:0000313" key="2">
    <source>
        <dbReference type="EMBL" id="RSL90273.1"/>
    </source>
</evidence>
<accession>A0A428SKD2</accession>
<feature type="region of interest" description="Disordered" evidence="1">
    <location>
        <begin position="401"/>
        <end position="421"/>
    </location>
</feature>